<dbReference type="PANTHER" id="PTHR33169:SF14">
    <property type="entry name" value="TRANSCRIPTIONAL REGULATOR RV3488"/>
    <property type="match status" value="1"/>
</dbReference>
<name>A0A1I0YEE0_9PSEU</name>
<organism evidence="2 3">
    <name type="scientific">Amycolatopsis marina</name>
    <dbReference type="NCBI Taxonomy" id="490629"/>
    <lineage>
        <taxon>Bacteria</taxon>
        <taxon>Bacillati</taxon>
        <taxon>Actinomycetota</taxon>
        <taxon>Actinomycetes</taxon>
        <taxon>Pseudonocardiales</taxon>
        <taxon>Pseudonocardiaceae</taxon>
        <taxon>Amycolatopsis</taxon>
    </lineage>
</organism>
<dbReference type="OrthoDB" id="122286at2"/>
<proteinExistence type="predicted"/>
<dbReference type="SUPFAM" id="SSF46785">
    <property type="entry name" value="Winged helix' DNA-binding domain"/>
    <property type="match status" value="1"/>
</dbReference>
<dbReference type="EMBL" id="FOKG01000005">
    <property type="protein sequence ID" value="SFB11725.1"/>
    <property type="molecule type" value="Genomic_DNA"/>
</dbReference>
<dbReference type="Pfam" id="PF03551">
    <property type="entry name" value="PadR"/>
    <property type="match status" value="1"/>
</dbReference>
<dbReference type="InterPro" id="IPR005149">
    <property type="entry name" value="Tscrpt_reg_PadR_N"/>
</dbReference>
<evidence type="ECO:0000259" key="1">
    <source>
        <dbReference type="Pfam" id="PF03551"/>
    </source>
</evidence>
<dbReference type="Gene3D" id="1.10.10.10">
    <property type="entry name" value="Winged helix-like DNA-binding domain superfamily/Winged helix DNA-binding domain"/>
    <property type="match status" value="1"/>
</dbReference>
<accession>A0A1I0YEE0</accession>
<dbReference type="RefSeq" id="WP_091672197.1">
    <property type="nucleotide sequence ID" value="NZ_FOKG01000005.1"/>
</dbReference>
<dbReference type="Proteomes" id="UP000243799">
    <property type="component" value="Unassembled WGS sequence"/>
</dbReference>
<dbReference type="AlphaFoldDB" id="A0A1I0YEE0"/>
<dbReference type="InterPro" id="IPR036388">
    <property type="entry name" value="WH-like_DNA-bd_sf"/>
</dbReference>
<keyword evidence="3" id="KW-1185">Reference proteome</keyword>
<dbReference type="STRING" id="490629.SAMN05216266_10513"/>
<reference evidence="3" key="1">
    <citation type="submission" date="2016-10" db="EMBL/GenBank/DDBJ databases">
        <authorList>
            <person name="Varghese N."/>
            <person name="Submissions S."/>
        </authorList>
    </citation>
    <scope>NUCLEOTIDE SEQUENCE [LARGE SCALE GENOMIC DNA]</scope>
    <source>
        <strain evidence="3">CGMCC 4.3568</strain>
    </source>
</reference>
<evidence type="ECO:0000313" key="3">
    <source>
        <dbReference type="Proteomes" id="UP000243799"/>
    </source>
</evidence>
<feature type="domain" description="Transcription regulator PadR N-terminal" evidence="1">
    <location>
        <begin position="15"/>
        <end position="87"/>
    </location>
</feature>
<dbReference type="InterPro" id="IPR036390">
    <property type="entry name" value="WH_DNA-bd_sf"/>
</dbReference>
<evidence type="ECO:0000313" key="2">
    <source>
        <dbReference type="EMBL" id="SFB11725.1"/>
    </source>
</evidence>
<gene>
    <name evidence="2" type="ORF">SAMN05216266_10513</name>
</gene>
<dbReference type="PANTHER" id="PTHR33169">
    <property type="entry name" value="PADR-FAMILY TRANSCRIPTIONAL REGULATOR"/>
    <property type="match status" value="1"/>
</dbReference>
<dbReference type="InterPro" id="IPR052509">
    <property type="entry name" value="Metal_resp_DNA-bind_regulator"/>
</dbReference>
<protein>
    <submittedName>
        <fullName evidence="2">Transcriptional regulator, PadR family</fullName>
    </submittedName>
</protein>
<sequence length="107" mass="11991">MEISQLLKGVLDLAVLAVLREQDGYGYDVLRRLRQAGLDEVGDASVYGTLRRLYKAGLLTSYVVPSEEGPHRKYYSMNELGRQRLAEAGRTWHSFAKTMDDLLGEAA</sequence>